<evidence type="ECO:0000313" key="3">
    <source>
        <dbReference type="Proteomes" id="UP000678499"/>
    </source>
</evidence>
<protein>
    <recommendedName>
        <fullName evidence="1">HTH OST-type domain-containing protein</fullName>
    </recommendedName>
</protein>
<reference evidence="2" key="1">
    <citation type="submission" date="2020-11" db="EMBL/GenBank/DDBJ databases">
        <authorList>
            <person name="Tran Van P."/>
        </authorList>
    </citation>
    <scope>NUCLEOTIDE SEQUENCE</scope>
</reference>
<dbReference type="AlphaFoldDB" id="A0A7R9BTR7"/>
<dbReference type="EMBL" id="CAJPEX010001807">
    <property type="protein sequence ID" value="CAG0919979.1"/>
    <property type="molecule type" value="Genomic_DNA"/>
</dbReference>
<accession>A0A7R9BTR7</accession>
<dbReference type="InterPro" id="IPR025605">
    <property type="entry name" value="OST-HTH/LOTUS_dom"/>
</dbReference>
<name>A0A7R9BTR7_9CRUS</name>
<dbReference type="Proteomes" id="UP000678499">
    <property type="component" value="Unassembled WGS sequence"/>
</dbReference>
<dbReference type="EMBL" id="OA883844">
    <property type="protein sequence ID" value="CAD7279827.1"/>
    <property type="molecule type" value="Genomic_DNA"/>
</dbReference>
<sequence length="414" mass="47488">MSFEDYAELGQSFLAVAGAHDSPLTADAIRKEYRKLTGKDINPSLLGSHGRFRSLDDLLMSYSECFTWERVRNQFCYTPKVDRLPEAGREVRKMILKDSAVKDSKISGSTKDVYANYKNATQSRKDAFLPVENEIVRYLSKRPDGSVPLDVFIKEMCVKVLESAPYYDNIFQLLSMLPRFVMKNDQLTFRGNEKAIPNREEKADPQNLYFPEEKPSWLQENDVEKQLAELRTKWKLGARKMGVCGPGMFPNFAKSRQNVKVISGNSPTHFKVEVLDWIPPFTSEEIVQVKFLPDPLMELKMSVLAKYEGRWQRAEIVGFPVQYKRLKIEVYLIDEGIEVVVSPEEVAGLPVSFVKTCPRVAFLRWKSALDVNSAQDLDRFKISPSQCYLATFYSMFPDRSWLVDLEALHLASRS</sequence>
<organism evidence="2">
    <name type="scientific">Notodromas monacha</name>
    <dbReference type="NCBI Taxonomy" id="399045"/>
    <lineage>
        <taxon>Eukaryota</taxon>
        <taxon>Metazoa</taxon>
        <taxon>Ecdysozoa</taxon>
        <taxon>Arthropoda</taxon>
        <taxon>Crustacea</taxon>
        <taxon>Oligostraca</taxon>
        <taxon>Ostracoda</taxon>
        <taxon>Podocopa</taxon>
        <taxon>Podocopida</taxon>
        <taxon>Cypridocopina</taxon>
        <taxon>Cypridoidea</taxon>
        <taxon>Cyprididae</taxon>
        <taxon>Notodromas</taxon>
    </lineage>
</organism>
<dbReference type="PROSITE" id="PS51644">
    <property type="entry name" value="HTH_OST"/>
    <property type="match status" value="1"/>
</dbReference>
<dbReference type="CDD" id="cd20379">
    <property type="entry name" value="Tudor_dTUD-like"/>
    <property type="match status" value="1"/>
</dbReference>
<evidence type="ECO:0000313" key="2">
    <source>
        <dbReference type="EMBL" id="CAD7279827.1"/>
    </source>
</evidence>
<dbReference type="Gene3D" id="2.30.30.140">
    <property type="match status" value="1"/>
</dbReference>
<gene>
    <name evidence="2" type="ORF">NMOB1V02_LOCUS7492</name>
</gene>
<dbReference type="SUPFAM" id="SSF63748">
    <property type="entry name" value="Tudor/PWWP/MBT"/>
    <property type="match status" value="1"/>
</dbReference>
<evidence type="ECO:0000259" key="1">
    <source>
        <dbReference type="PROSITE" id="PS51644"/>
    </source>
</evidence>
<proteinExistence type="predicted"/>
<feature type="domain" description="HTH OST-type" evidence="1">
    <location>
        <begin position="2"/>
        <end position="81"/>
    </location>
</feature>
<keyword evidence="3" id="KW-1185">Reference proteome</keyword>